<comment type="caution">
    <text evidence="2">The sequence shown here is derived from an EMBL/GenBank/DDBJ whole genome shotgun (WGS) entry which is preliminary data.</text>
</comment>
<evidence type="ECO:0000313" key="3">
    <source>
        <dbReference type="Proteomes" id="UP000726170"/>
    </source>
</evidence>
<dbReference type="PANTHER" id="PTHR47739:SF1">
    <property type="entry name" value="TRNA1(VAL) (ADENINE(37)-N6)-METHYLTRANSFERASE"/>
    <property type="match status" value="1"/>
</dbReference>
<name>A0ABS6ENJ8_9CLOT</name>
<dbReference type="Pfam" id="PF05175">
    <property type="entry name" value="MTS"/>
    <property type="match status" value="1"/>
</dbReference>
<proteinExistence type="predicted"/>
<accession>A0ABS6ENJ8</accession>
<evidence type="ECO:0000313" key="2">
    <source>
        <dbReference type="EMBL" id="MBU5486236.1"/>
    </source>
</evidence>
<dbReference type="Proteomes" id="UP000726170">
    <property type="component" value="Unassembled WGS sequence"/>
</dbReference>
<feature type="domain" description="Methyltransferase small" evidence="1">
    <location>
        <begin position="37"/>
        <end position="175"/>
    </location>
</feature>
<keyword evidence="3" id="KW-1185">Reference proteome</keyword>
<gene>
    <name evidence="2" type="ORF">KQI86_18105</name>
</gene>
<protein>
    <submittedName>
        <fullName evidence="2">tRNA1(Val) (Adenine(37)-N6)-methyltransferase</fullName>
    </submittedName>
</protein>
<dbReference type="RefSeq" id="WP_216440814.1">
    <property type="nucleotide sequence ID" value="NZ_JAHLQF010000004.1"/>
</dbReference>
<dbReference type="EMBL" id="JAHLQF010000004">
    <property type="protein sequence ID" value="MBU5486236.1"/>
    <property type="molecule type" value="Genomic_DNA"/>
</dbReference>
<dbReference type="InterPro" id="IPR050210">
    <property type="entry name" value="tRNA_Adenine-N(6)_MTase"/>
</dbReference>
<organism evidence="2 3">
    <name type="scientific">Clostridium mobile</name>
    <dbReference type="NCBI Taxonomy" id="2841512"/>
    <lineage>
        <taxon>Bacteria</taxon>
        <taxon>Bacillati</taxon>
        <taxon>Bacillota</taxon>
        <taxon>Clostridia</taxon>
        <taxon>Eubacteriales</taxon>
        <taxon>Clostridiaceae</taxon>
        <taxon>Clostridium</taxon>
    </lineage>
</organism>
<dbReference type="InterPro" id="IPR007848">
    <property type="entry name" value="Small_mtfrase_dom"/>
</dbReference>
<sequence>MKKLELIKDGETLDDLQVNGYAVIQKEYGFRFGMDAILLANFAKVREKDFLVDLCSGTGIIPFVIAAKNKVNKIVGIEIQEDMVEMANRTALYNDISRKVEFINGDLKDKELIKSLNKADIVTVNPPYKLINSGLVNLDNKDSIARHEICCTLGDVIEAASIILKDKGRLYMVHRPERIADILCEMRKYKIEPKVIKIVQPSINKPPNLVLIEGQKGGGKFLKWDSTLYVYNEKGKYTKEINVIYGKEDDKNE</sequence>
<evidence type="ECO:0000259" key="1">
    <source>
        <dbReference type="Pfam" id="PF05175"/>
    </source>
</evidence>
<dbReference type="PANTHER" id="PTHR47739">
    <property type="entry name" value="TRNA1(VAL) (ADENINE(37)-N6)-METHYLTRANSFERASE"/>
    <property type="match status" value="1"/>
</dbReference>
<dbReference type="CDD" id="cd02440">
    <property type="entry name" value="AdoMet_MTases"/>
    <property type="match status" value="1"/>
</dbReference>
<reference evidence="2 3" key="1">
    <citation type="submission" date="2021-06" db="EMBL/GenBank/DDBJ databases">
        <authorList>
            <person name="Sun Q."/>
            <person name="Li D."/>
        </authorList>
    </citation>
    <scope>NUCLEOTIDE SEQUENCE [LARGE SCALE GENOMIC DNA]</scope>
    <source>
        <strain evidence="2 3">MSJ-11</strain>
    </source>
</reference>